<dbReference type="InterPro" id="IPR005835">
    <property type="entry name" value="NTP_transferase_dom"/>
</dbReference>
<reference evidence="4 5" key="1">
    <citation type="submission" date="2015-11" db="EMBL/GenBank/DDBJ databases">
        <title>Genomic analysis of 38 Legionella species identifies large and diverse effector repertoires.</title>
        <authorList>
            <person name="Burstein D."/>
            <person name="Amaro F."/>
            <person name="Zusman T."/>
            <person name="Lifshitz Z."/>
            <person name="Cohen O."/>
            <person name="Gilbert J.A."/>
            <person name="Pupko T."/>
            <person name="Shuman H.A."/>
            <person name="Segal G."/>
        </authorList>
    </citation>
    <scope>NUCLEOTIDE SEQUENCE [LARGE SCALE GENOMIC DNA]</scope>
    <source>
        <strain evidence="4 5">ATCC 49655</strain>
    </source>
</reference>
<dbReference type="CDD" id="cd06422">
    <property type="entry name" value="NTP_transferase_like_1"/>
    <property type="match status" value="1"/>
</dbReference>
<dbReference type="STRING" id="1122169.Lsha_1031"/>
<evidence type="ECO:0000256" key="1">
    <source>
        <dbReference type="ARBA" id="ARBA00022679"/>
    </source>
</evidence>
<gene>
    <name evidence="4" type="ORF">Lsha_1031</name>
</gene>
<organism evidence="4 5">
    <name type="scientific">Legionella shakespearei DSM 23087</name>
    <dbReference type="NCBI Taxonomy" id="1122169"/>
    <lineage>
        <taxon>Bacteria</taxon>
        <taxon>Pseudomonadati</taxon>
        <taxon>Pseudomonadota</taxon>
        <taxon>Gammaproteobacteria</taxon>
        <taxon>Legionellales</taxon>
        <taxon>Legionellaceae</taxon>
        <taxon>Legionella</taxon>
    </lineage>
</organism>
<dbReference type="NCBIfam" id="NF045761">
    <property type="entry name" value="NAMPUrTaseMurU"/>
    <property type="match status" value="1"/>
</dbReference>
<dbReference type="Gene3D" id="3.90.550.10">
    <property type="entry name" value="Spore Coat Polysaccharide Biosynthesis Protein SpsA, Chain A"/>
    <property type="match status" value="1"/>
</dbReference>
<name>A0A0W0YZP9_9GAMM</name>
<dbReference type="AlphaFoldDB" id="A0A0W0YZP9"/>
<accession>A0A0W0YZP9</accession>
<evidence type="ECO:0000313" key="4">
    <source>
        <dbReference type="EMBL" id="KTD62331.1"/>
    </source>
</evidence>
<dbReference type="PATRIC" id="fig|1122169.6.peg.1192"/>
<protein>
    <submittedName>
        <fullName evidence="4">Mannose-1-phosphate guanyltransferase</fullName>
    </submittedName>
</protein>
<sequence length="222" mass="24409">MNVAMILAAGRGERLKPLTERIPKALCIVNGKPLIEHHVINLAKAGFEKLVVNHAYLGGKIRQYLGDGTRYGVTISYSPEPPGGLETGGGIVKALPLLGDCPFLTVNADIYTDFDFTSLNMEQVTSMHLILTNKNPSLQHHGDFSLVNGNQLNNENPEYTFAGIAAYHPRIFSTCKQGRYSVAPLIRYHTAQNKATGSLHHGAWYDIGSMERLIAANRFFSQ</sequence>
<dbReference type="GO" id="GO:0016779">
    <property type="term" value="F:nucleotidyltransferase activity"/>
    <property type="evidence" value="ECO:0007669"/>
    <property type="project" value="UniProtKB-KW"/>
</dbReference>
<keyword evidence="1 4" id="KW-0808">Transferase</keyword>
<proteinExistence type="predicted"/>
<dbReference type="InterPro" id="IPR050065">
    <property type="entry name" value="GlmU-like"/>
</dbReference>
<dbReference type="PANTHER" id="PTHR43584:SF8">
    <property type="entry name" value="N-ACETYLMURAMATE ALPHA-1-PHOSPHATE URIDYLYLTRANSFERASE"/>
    <property type="match status" value="1"/>
</dbReference>
<dbReference type="RefSeq" id="WP_018578022.1">
    <property type="nucleotide sequence ID" value="NZ_KB892415.1"/>
</dbReference>
<dbReference type="eggNOG" id="COG1208">
    <property type="taxonomic scope" value="Bacteria"/>
</dbReference>
<keyword evidence="5" id="KW-1185">Reference proteome</keyword>
<dbReference type="Pfam" id="PF00483">
    <property type="entry name" value="NTP_transferase"/>
    <property type="match status" value="1"/>
</dbReference>
<keyword evidence="2" id="KW-0548">Nucleotidyltransferase</keyword>
<dbReference type="Proteomes" id="UP000054600">
    <property type="component" value="Unassembled WGS sequence"/>
</dbReference>
<dbReference type="PANTHER" id="PTHR43584">
    <property type="entry name" value="NUCLEOTIDYL TRANSFERASE"/>
    <property type="match status" value="1"/>
</dbReference>
<dbReference type="OrthoDB" id="9788272at2"/>
<dbReference type="InterPro" id="IPR054790">
    <property type="entry name" value="MurU"/>
</dbReference>
<evidence type="ECO:0000313" key="5">
    <source>
        <dbReference type="Proteomes" id="UP000054600"/>
    </source>
</evidence>
<feature type="domain" description="Nucleotidyl transferase" evidence="3">
    <location>
        <begin position="4"/>
        <end position="119"/>
    </location>
</feature>
<dbReference type="EMBL" id="LNYW01000033">
    <property type="protein sequence ID" value="KTD62331.1"/>
    <property type="molecule type" value="Genomic_DNA"/>
</dbReference>
<dbReference type="SUPFAM" id="SSF53448">
    <property type="entry name" value="Nucleotide-diphospho-sugar transferases"/>
    <property type="match status" value="1"/>
</dbReference>
<evidence type="ECO:0000259" key="3">
    <source>
        <dbReference type="Pfam" id="PF00483"/>
    </source>
</evidence>
<evidence type="ECO:0000256" key="2">
    <source>
        <dbReference type="ARBA" id="ARBA00022695"/>
    </source>
</evidence>
<comment type="caution">
    <text evidence="4">The sequence shown here is derived from an EMBL/GenBank/DDBJ whole genome shotgun (WGS) entry which is preliminary data.</text>
</comment>
<dbReference type="InterPro" id="IPR029044">
    <property type="entry name" value="Nucleotide-diphossugar_trans"/>
</dbReference>